<dbReference type="RefSeq" id="XP_004333132.1">
    <property type="nucleotide sequence ID" value="XM_004333084.1"/>
</dbReference>
<organism evidence="1 2">
    <name type="scientific">Acanthamoeba castellanii (strain ATCC 30010 / Neff)</name>
    <dbReference type="NCBI Taxonomy" id="1257118"/>
    <lineage>
        <taxon>Eukaryota</taxon>
        <taxon>Amoebozoa</taxon>
        <taxon>Discosea</taxon>
        <taxon>Longamoebia</taxon>
        <taxon>Centramoebida</taxon>
        <taxon>Acanthamoebidae</taxon>
        <taxon>Acanthamoeba</taxon>
    </lineage>
</organism>
<dbReference type="KEGG" id="acan:ACA1_387080"/>
<protein>
    <submittedName>
        <fullName evidence="1">Uncharacterized protein</fullName>
    </submittedName>
</protein>
<name>L8GE62_ACACF</name>
<dbReference type="EMBL" id="KB008156">
    <property type="protein sequence ID" value="ELR11119.1"/>
    <property type="molecule type" value="Genomic_DNA"/>
</dbReference>
<reference evidence="1 2" key="1">
    <citation type="journal article" date="2013" name="Genome Biol.">
        <title>Genome of Acanthamoeba castellanii highlights extensive lateral gene transfer and early evolution of tyrosine kinase signaling.</title>
        <authorList>
            <person name="Clarke M."/>
            <person name="Lohan A.J."/>
            <person name="Liu B."/>
            <person name="Lagkouvardos I."/>
            <person name="Roy S."/>
            <person name="Zafar N."/>
            <person name="Bertelli C."/>
            <person name="Schilde C."/>
            <person name="Kianianmomeni A."/>
            <person name="Burglin T.R."/>
            <person name="Frech C."/>
            <person name="Turcotte B."/>
            <person name="Kopec K.O."/>
            <person name="Synnott J.M."/>
            <person name="Choo C."/>
            <person name="Paponov I."/>
            <person name="Finkler A."/>
            <person name="Soon Heng Tan C."/>
            <person name="Hutchins A.P."/>
            <person name="Weinmeier T."/>
            <person name="Rattei T."/>
            <person name="Chu J.S."/>
            <person name="Gimenez G."/>
            <person name="Irimia M."/>
            <person name="Rigden D.J."/>
            <person name="Fitzpatrick D.A."/>
            <person name="Lorenzo-Morales J."/>
            <person name="Bateman A."/>
            <person name="Chiu C.H."/>
            <person name="Tang P."/>
            <person name="Hegemann P."/>
            <person name="Fromm H."/>
            <person name="Raoult D."/>
            <person name="Greub G."/>
            <person name="Miranda-Saavedra D."/>
            <person name="Chen N."/>
            <person name="Nash P."/>
            <person name="Ginger M.L."/>
            <person name="Horn M."/>
            <person name="Schaap P."/>
            <person name="Caler L."/>
            <person name="Loftus B."/>
        </authorList>
    </citation>
    <scope>NUCLEOTIDE SEQUENCE [LARGE SCALE GENOMIC DNA]</scope>
    <source>
        <strain evidence="1 2">Neff</strain>
    </source>
</reference>
<dbReference type="VEuPathDB" id="AmoebaDB:ACA1_387080"/>
<dbReference type="Proteomes" id="UP000011083">
    <property type="component" value="Unassembled WGS sequence"/>
</dbReference>
<evidence type="ECO:0000313" key="1">
    <source>
        <dbReference type="EMBL" id="ELR11119.1"/>
    </source>
</evidence>
<dbReference type="GeneID" id="14911602"/>
<accession>L8GE62</accession>
<proteinExistence type="predicted"/>
<gene>
    <name evidence="1" type="ORF">ACA1_387080</name>
</gene>
<sequence>MKRVSAFEFSQKHPATTLQLVLPACWTSQTSLEWDDALALAATSCAARAAVLAHQRAVRVVLLELVPLVASAVASVSLHQPLAAAAAAAQPEEDHGPDPDLATNAEMALDALGQQISARRHQLRIEQLHYWSGFDKADRAIVRAIRQSVVVRSHAKRGFDSNNKLVMCILEVKVPTLDAAGHDTFILNIVHSLSGRPQEDVDVTAQAFCRRSGDPAEPSLLFGYRYAYYFGESDGACQLDTELLTRFAKALHLPLDPQEPEELHQFREEPLLAPPASICLDLNHLLCSPAFLRRLARWIKAWRYRLRLPQAYDLALELDSVAPSDVEQVLPHILRGKGKCIRAKHSREPIVWCQANIHLAVPGEGGWLMLGFALDAHNIKLFAQASSESLAKRFHLAHDRSDLIYHGRATPGRKSIWQLRPGLKFLGEVARTYGLLPPLERLRPSADSNGEGNCDLAEKKVEDLNEERDNRLRVLAVLFVCALAATPQYSLPGRADADDTAERAAPFGICMSRMSVAGNVLAEPPSHSAVAAFLGLANKFH</sequence>
<dbReference type="AlphaFoldDB" id="L8GE62"/>
<evidence type="ECO:0000313" key="2">
    <source>
        <dbReference type="Proteomes" id="UP000011083"/>
    </source>
</evidence>
<keyword evidence="2" id="KW-1185">Reference proteome</keyword>